<dbReference type="Proteomes" id="UP000481252">
    <property type="component" value="Unassembled WGS sequence"/>
</dbReference>
<sequence length="254" mass="28131">MTVDSIWQPLREELMRWENAGRTAEFWLRDDDAVEPTPALDRLLALTGDFAVPVTLAVIPAVTDARLADRLSQAAHAAVAIHGWAHQNHAPGDQKKQELGAHRPRGAVLDELARGLSQIVRLHGERAVPMLVPPWNRIDAGLIDNLGSIGFTALSVYGPPKPAPIRVVNSNVDIMDWHGTRGCRDYSLLVQEIVARLQQAYDGGEPVGLLTHHLVHDEAAWIFLERLFEVTGRSRVCEWLPVSVLIDRRTKGGE</sequence>
<dbReference type="InterPro" id="IPR011330">
    <property type="entry name" value="Glyco_hydro/deAcase_b/a-brl"/>
</dbReference>
<dbReference type="EMBL" id="JAAKZG010000007">
    <property type="protein sequence ID" value="NGN42877.1"/>
    <property type="molecule type" value="Genomic_DNA"/>
</dbReference>
<dbReference type="GO" id="GO:0005975">
    <property type="term" value="P:carbohydrate metabolic process"/>
    <property type="evidence" value="ECO:0007669"/>
    <property type="project" value="InterPro"/>
</dbReference>
<dbReference type="Gene3D" id="3.20.20.370">
    <property type="entry name" value="Glycoside hydrolase/deacetylase"/>
    <property type="match status" value="1"/>
</dbReference>
<dbReference type="AlphaFoldDB" id="A0A7C9R8Q7"/>
<protein>
    <submittedName>
        <fullName evidence="1">Polysaccharide deacetylase</fullName>
    </submittedName>
</protein>
<dbReference type="CDD" id="cd10928">
    <property type="entry name" value="CE4_u4"/>
    <property type="match status" value="1"/>
</dbReference>
<proteinExistence type="predicted"/>
<dbReference type="InterPro" id="IPR049591">
    <property type="entry name" value="CE4_u4-like"/>
</dbReference>
<evidence type="ECO:0000313" key="2">
    <source>
        <dbReference type="Proteomes" id="UP000481252"/>
    </source>
</evidence>
<reference evidence="1 2" key="1">
    <citation type="submission" date="2020-02" db="EMBL/GenBank/DDBJ databases">
        <title>Genome sequence of the type strain CGMCC 1.15528 of Mesorhizobium zhangyense.</title>
        <authorList>
            <person name="Gao J."/>
            <person name="Sun J."/>
        </authorList>
    </citation>
    <scope>NUCLEOTIDE SEQUENCE [LARGE SCALE GENOMIC DNA]</scope>
    <source>
        <strain evidence="1 2">CGMCC 1.15528</strain>
    </source>
</reference>
<comment type="caution">
    <text evidence="1">The sequence shown here is derived from an EMBL/GenBank/DDBJ whole genome shotgun (WGS) entry which is preliminary data.</text>
</comment>
<accession>A0A7C9R8Q7</accession>
<name>A0A7C9R8Q7_9HYPH</name>
<evidence type="ECO:0000313" key="1">
    <source>
        <dbReference type="EMBL" id="NGN42877.1"/>
    </source>
</evidence>
<organism evidence="1 2">
    <name type="scientific">Mesorhizobium zhangyense</name>
    <dbReference type="NCBI Taxonomy" id="1776730"/>
    <lineage>
        <taxon>Bacteria</taxon>
        <taxon>Pseudomonadati</taxon>
        <taxon>Pseudomonadota</taxon>
        <taxon>Alphaproteobacteria</taxon>
        <taxon>Hyphomicrobiales</taxon>
        <taxon>Phyllobacteriaceae</taxon>
        <taxon>Mesorhizobium</taxon>
    </lineage>
</organism>
<dbReference type="RefSeq" id="WP_165119249.1">
    <property type="nucleotide sequence ID" value="NZ_JAAKZG010000007.1"/>
</dbReference>
<dbReference type="SUPFAM" id="SSF88713">
    <property type="entry name" value="Glycoside hydrolase/deacetylase"/>
    <property type="match status" value="1"/>
</dbReference>
<keyword evidence="2" id="KW-1185">Reference proteome</keyword>
<gene>
    <name evidence="1" type="ORF">G6N74_17550</name>
</gene>